<proteinExistence type="predicted"/>
<dbReference type="GO" id="GO:0005634">
    <property type="term" value="C:nucleus"/>
    <property type="evidence" value="ECO:0007669"/>
    <property type="project" value="InterPro"/>
</dbReference>
<dbReference type="EnsemblMetazoa" id="ASTEI03123-RA">
    <property type="protein sequence ID" value="ASTEI03123-PA"/>
    <property type="gene ID" value="ASTEI03123"/>
</dbReference>
<keyword evidence="2" id="KW-1185">Reference proteome</keyword>
<dbReference type="VEuPathDB" id="VectorBase:ASTEI03123"/>
<dbReference type="VEuPathDB" id="VectorBase:ASTEI20_044501"/>
<dbReference type="VEuPathDB" id="VectorBase:ASTE006897"/>
<dbReference type="Pfam" id="PF07776">
    <property type="entry name" value="zf-AD"/>
    <property type="match status" value="1"/>
</dbReference>
<dbReference type="SMART" id="SM00868">
    <property type="entry name" value="zf-AD"/>
    <property type="match status" value="1"/>
</dbReference>
<dbReference type="STRING" id="30069.A0A182Y3T7"/>
<sequence length="256" mass="28575">MNSVTLPNSDASKFCRFCLSEINLLNVIGSSPKAQETHGEILRLAKTYLQLELRPDQDFPSAVCEMCIGLLYDFDKLYKNAQEYSYALRLLLQGQRRKMVNDIESEIPVNTIESVMDMYDPSPILFIDVDNNGYEEQLIVSNVFGGGGGEQITVEDVPIAEQNERQEAQIDVYHVDGQLQHIVMEGGTLIELKTEDTPKPPANLQTTHLLNASHSKGATYSAVRKRSAATPSLPVLPKKTVPTNQHGHYQPVELFL</sequence>
<dbReference type="Gene3D" id="3.40.1800.20">
    <property type="match status" value="1"/>
</dbReference>
<name>A0A182Y3T7_ANOST</name>
<dbReference type="SUPFAM" id="SSF57716">
    <property type="entry name" value="Glucocorticoid receptor-like (DNA-binding domain)"/>
    <property type="match status" value="1"/>
</dbReference>
<organism evidence="1 2">
    <name type="scientific">Anopheles stephensi</name>
    <name type="common">Indo-Pakistan malaria mosquito</name>
    <dbReference type="NCBI Taxonomy" id="30069"/>
    <lineage>
        <taxon>Eukaryota</taxon>
        <taxon>Metazoa</taxon>
        <taxon>Ecdysozoa</taxon>
        <taxon>Arthropoda</taxon>
        <taxon>Hexapoda</taxon>
        <taxon>Insecta</taxon>
        <taxon>Pterygota</taxon>
        <taxon>Neoptera</taxon>
        <taxon>Endopterygota</taxon>
        <taxon>Diptera</taxon>
        <taxon>Nematocera</taxon>
        <taxon>Culicoidea</taxon>
        <taxon>Culicidae</taxon>
        <taxon>Anophelinae</taxon>
        <taxon>Anopheles</taxon>
    </lineage>
</organism>
<evidence type="ECO:0000313" key="2">
    <source>
        <dbReference type="Proteomes" id="UP000076408"/>
    </source>
</evidence>
<protein>
    <submittedName>
        <fullName evidence="1">Uncharacterized protein</fullName>
    </submittedName>
</protein>
<reference evidence="1" key="2">
    <citation type="submission" date="2020-05" db="UniProtKB">
        <authorList>
            <consortium name="EnsemblMetazoa"/>
        </authorList>
    </citation>
    <scope>IDENTIFICATION</scope>
    <source>
        <strain evidence="1">Indian</strain>
    </source>
</reference>
<dbReference type="AlphaFoldDB" id="A0A182Y3T7"/>
<dbReference type="Proteomes" id="UP000076408">
    <property type="component" value="Unassembled WGS sequence"/>
</dbReference>
<dbReference type="PROSITE" id="PS51915">
    <property type="entry name" value="ZAD"/>
    <property type="match status" value="1"/>
</dbReference>
<accession>A0A182Y3T7</accession>
<dbReference type="InterPro" id="IPR012934">
    <property type="entry name" value="Znf_AD"/>
</dbReference>
<dbReference type="GO" id="GO:0008270">
    <property type="term" value="F:zinc ion binding"/>
    <property type="evidence" value="ECO:0007669"/>
    <property type="project" value="UniProtKB-UniRule"/>
</dbReference>
<reference evidence="2" key="1">
    <citation type="journal article" date="2014" name="Genome Biol.">
        <title>Genome analysis of a major urban malaria vector mosquito, Anopheles stephensi.</title>
        <authorList>
            <person name="Jiang X."/>
            <person name="Peery A."/>
            <person name="Hall A.B."/>
            <person name="Sharma A."/>
            <person name="Chen X.G."/>
            <person name="Waterhouse R.M."/>
            <person name="Komissarov A."/>
            <person name="Riehle M.M."/>
            <person name="Shouche Y."/>
            <person name="Sharakhova M.V."/>
            <person name="Lawson D."/>
            <person name="Pakpour N."/>
            <person name="Arensburger P."/>
            <person name="Davidson V.L."/>
            <person name="Eiglmeier K."/>
            <person name="Emrich S."/>
            <person name="George P."/>
            <person name="Kennedy R.C."/>
            <person name="Mane S.P."/>
            <person name="Maslen G."/>
            <person name="Oringanje C."/>
            <person name="Qi Y."/>
            <person name="Settlage R."/>
            <person name="Tojo M."/>
            <person name="Tubio J.M."/>
            <person name="Unger M.F."/>
            <person name="Wang B."/>
            <person name="Vernick K.D."/>
            <person name="Ribeiro J.M."/>
            <person name="James A.A."/>
            <person name="Michel K."/>
            <person name="Riehle M.A."/>
            <person name="Luckhart S."/>
            <person name="Sharakhov I.V."/>
            <person name="Tu Z."/>
        </authorList>
    </citation>
    <scope>NUCLEOTIDE SEQUENCE [LARGE SCALE GENOMIC DNA]</scope>
    <source>
        <strain evidence="2">Indian</strain>
    </source>
</reference>
<evidence type="ECO:0000313" key="1">
    <source>
        <dbReference type="EnsemblMetazoa" id="ASTEI03123-PA"/>
    </source>
</evidence>